<accession>A0A139A922</accession>
<proteinExistence type="predicted"/>
<dbReference type="AlphaFoldDB" id="A0A139A922"/>
<evidence type="ECO:0000313" key="1">
    <source>
        <dbReference type="EMBL" id="KXS13237.1"/>
    </source>
</evidence>
<keyword evidence="2" id="KW-1185">Reference proteome</keyword>
<organism evidence="1 2">
    <name type="scientific">Gonapodya prolifera (strain JEL478)</name>
    <name type="common">Monoblepharis prolifera</name>
    <dbReference type="NCBI Taxonomy" id="1344416"/>
    <lineage>
        <taxon>Eukaryota</taxon>
        <taxon>Fungi</taxon>
        <taxon>Fungi incertae sedis</taxon>
        <taxon>Chytridiomycota</taxon>
        <taxon>Chytridiomycota incertae sedis</taxon>
        <taxon>Monoblepharidomycetes</taxon>
        <taxon>Monoblepharidales</taxon>
        <taxon>Gonapodyaceae</taxon>
        <taxon>Gonapodya</taxon>
    </lineage>
</organism>
<reference evidence="1 2" key="1">
    <citation type="journal article" date="2015" name="Genome Biol. Evol.">
        <title>Phylogenomic analyses indicate that early fungi evolved digesting cell walls of algal ancestors of land plants.</title>
        <authorList>
            <person name="Chang Y."/>
            <person name="Wang S."/>
            <person name="Sekimoto S."/>
            <person name="Aerts A.L."/>
            <person name="Choi C."/>
            <person name="Clum A."/>
            <person name="LaButti K.M."/>
            <person name="Lindquist E.A."/>
            <person name="Yee Ngan C."/>
            <person name="Ohm R.A."/>
            <person name="Salamov A.A."/>
            <person name="Grigoriev I.V."/>
            <person name="Spatafora J.W."/>
            <person name="Berbee M.L."/>
        </authorList>
    </citation>
    <scope>NUCLEOTIDE SEQUENCE [LARGE SCALE GENOMIC DNA]</scope>
    <source>
        <strain evidence="1 2">JEL478</strain>
    </source>
</reference>
<dbReference type="EMBL" id="KQ965780">
    <property type="protein sequence ID" value="KXS13237.1"/>
    <property type="molecule type" value="Genomic_DNA"/>
</dbReference>
<gene>
    <name evidence="1" type="ORF">M427DRAFT_381094</name>
</gene>
<protein>
    <submittedName>
        <fullName evidence="1">Uncharacterized protein</fullName>
    </submittedName>
</protein>
<name>A0A139A922_GONPJ</name>
<sequence length="86" mass="9178">MGASPPAPVCPISPPDPFPFPLAMLALALSPLPPTLAPSLSSPVCILSFTCKLRRGPWRLSAMLPLPRTAWLGCVSLYLRRTALLV</sequence>
<dbReference type="Proteomes" id="UP000070544">
    <property type="component" value="Unassembled WGS sequence"/>
</dbReference>
<evidence type="ECO:0000313" key="2">
    <source>
        <dbReference type="Proteomes" id="UP000070544"/>
    </source>
</evidence>